<dbReference type="SUPFAM" id="SSF48452">
    <property type="entry name" value="TPR-like"/>
    <property type="match status" value="1"/>
</dbReference>
<dbReference type="PANTHER" id="PTHR22550:SF14">
    <property type="entry name" value="VWFA DOMAIN-CONTAINING PROTEIN"/>
    <property type="match status" value="1"/>
</dbReference>
<evidence type="ECO:0000256" key="3">
    <source>
        <dbReference type="SAM" id="Phobius"/>
    </source>
</evidence>
<dbReference type="Pfam" id="PF13519">
    <property type="entry name" value="VWA_2"/>
    <property type="match status" value="1"/>
</dbReference>
<protein>
    <recommendedName>
        <fullName evidence="4">VWFA domain-containing protein</fullName>
    </recommendedName>
</protein>
<keyword evidence="3" id="KW-0472">Membrane</keyword>
<dbReference type="InterPro" id="IPR019734">
    <property type="entry name" value="TPR_rpt"/>
</dbReference>
<evidence type="ECO:0000259" key="4">
    <source>
        <dbReference type="Pfam" id="PF13519"/>
    </source>
</evidence>
<reference evidence="5 6" key="1">
    <citation type="submission" date="2019-07" db="EMBL/GenBank/DDBJ databases">
        <title>Whole genome shotgun sequence of Vibrio superstes NBRC 103154.</title>
        <authorList>
            <person name="Hosoyama A."/>
            <person name="Uohara A."/>
            <person name="Ohji S."/>
            <person name="Ichikawa N."/>
        </authorList>
    </citation>
    <scope>NUCLEOTIDE SEQUENCE [LARGE SCALE GENOMIC DNA]</scope>
    <source>
        <strain evidence="5 6">NBRC 103154</strain>
    </source>
</reference>
<name>A0A511QV05_9VIBR</name>
<dbReference type="SUPFAM" id="SSF53300">
    <property type="entry name" value="vWA-like"/>
    <property type="match status" value="1"/>
</dbReference>
<dbReference type="InterPro" id="IPR002035">
    <property type="entry name" value="VWF_A"/>
</dbReference>
<keyword evidence="3" id="KW-1133">Transmembrane helix</keyword>
<comment type="caution">
    <text evidence="5">The sequence shown here is derived from an EMBL/GenBank/DDBJ whole genome shotgun (WGS) entry which is preliminary data.</text>
</comment>
<dbReference type="RefSeq" id="WP_162892775.1">
    <property type="nucleotide sequence ID" value="NZ_BJXK01000019.1"/>
</dbReference>
<dbReference type="EMBL" id="BJXK01000019">
    <property type="protein sequence ID" value="GEM81199.1"/>
    <property type="molecule type" value="Genomic_DNA"/>
</dbReference>
<proteinExistence type="predicted"/>
<feature type="transmembrane region" description="Helical" evidence="3">
    <location>
        <begin position="65"/>
        <end position="84"/>
    </location>
</feature>
<keyword evidence="6" id="KW-1185">Reference proteome</keyword>
<evidence type="ECO:0000256" key="2">
    <source>
        <dbReference type="SAM" id="MobiDB-lite"/>
    </source>
</evidence>
<dbReference type="Gene3D" id="3.40.50.410">
    <property type="entry name" value="von Willebrand factor, type A domain"/>
    <property type="match status" value="1"/>
</dbReference>
<feature type="compositionally biased region" description="Basic and acidic residues" evidence="2">
    <location>
        <begin position="446"/>
        <end position="455"/>
    </location>
</feature>
<feature type="transmembrane region" description="Helical" evidence="3">
    <location>
        <begin position="15"/>
        <end position="31"/>
    </location>
</feature>
<sequence length="508" mass="56613">MLNFLKTFHFLEPNYFALVIPLIILIGYLLYKRRSRLLAPTKAIAPHLLAELVDKPNKKQGYGPIVAVTVVVLIVIGVLAKPVWRVSDTSPEDNPPLYIVMDESSSMNKTDVLPSRNMKAQLVVKNLLTSGINRPIAIVALAGSSHILLPPSEDQDLLSLYLSYLEPGVMPEDGGELSSLVERLSMTKGLKLDSSSLLLVTDGVSSGQQALAGFIQEHQITAATLYLNDLGKQVGKDLYIPSFDGVSMGISDDALQQYFLNTQAGGSESTHWQDESHWLIIIGAIFVALWFRKGWTLQWSLCLLLLMPYSQSSEAGVTDWFLTKDQQGMALMYMGKYEQAEEQFEDPNWKAVACYYQEDFKCAQKEFAKTGDETAIFNMGNAAAQDGRYKTAQQLYVALLKVQPSNQKAEHNLKLVNAILLEMKKLSENQHDSHPPSKDAAPPPKDVNEISDGAKRKSFGQIPHSKLKAADVLTSDAATDKWLRDISLDPKDFVRRKFLSEYNREMNL</sequence>
<evidence type="ECO:0000313" key="5">
    <source>
        <dbReference type="EMBL" id="GEM81199.1"/>
    </source>
</evidence>
<organism evidence="5 6">
    <name type="scientific">Vibrio superstes NBRC 103154</name>
    <dbReference type="NCBI Taxonomy" id="1219062"/>
    <lineage>
        <taxon>Bacteria</taxon>
        <taxon>Pseudomonadati</taxon>
        <taxon>Pseudomonadota</taxon>
        <taxon>Gammaproteobacteria</taxon>
        <taxon>Vibrionales</taxon>
        <taxon>Vibrionaceae</taxon>
        <taxon>Vibrio</taxon>
    </lineage>
</organism>
<dbReference type="AlphaFoldDB" id="A0A511QV05"/>
<feature type="domain" description="VWFA" evidence="4">
    <location>
        <begin position="98"/>
        <end position="203"/>
    </location>
</feature>
<dbReference type="InterPro" id="IPR050768">
    <property type="entry name" value="UPF0353/GerABKA_families"/>
</dbReference>
<evidence type="ECO:0000256" key="1">
    <source>
        <dbReference type="PROSITE-ProRule" id="PRU00339"/>
    </source>
</evidence>
<dbReference type="InterPro" id="IPR011990">
    <property type="entry name" value="TPR-like_helical_dom_sf"/>
</dbReference>
<evidence type="ECO:0000313" key="6">
    <source>
        <dbReference type="Proteomes" id="UP000321113"/>
    </source>
</evidence>
<gene>
    <name evidence="5" type="ORF">VSU01S_34440</name>
</gene>
<dbReference type="InterPro" id="IPR036465">
    <property type="entry name" value="vWFA_dom_sf"/>
</dbReference>
<keyword evidence="1" id="KW-0802">TPR repeat</keyword>
<keyword evidence="3" id="KW-0812">Transmembrane</keyword>
<dbReference type="PROSITE" id="PS50005">
    <property type="entry name" value="TPR"/>
    <property type="match status" value="1"/>
</dbReference>
<feature type="repeat" description="TPR" evidence="1">
    <location>
        <begin position="373"/>
        <end position="406"/>
    </location>
</feature>
<dbReference type="PANTHER" id="PTHR22550">
    <property type="entry name" value="SPORE GERMINATION PROTEIN"/>
    <property type="match status" value="1"/>
</dbReference>
<dbReference type="Proteomes" id="UP000321113">
    <property type="component" value="Unassembled WGS sequence"/>
</dbReference>
<accession>A0A511QV05</accession>
<dbReference type="Gene3D" id="1.25.40.10">
    <property type="entry name" value="Tetratricopeptide repeat domain"/>
    <property type="match status" value="1"/>
</dbReference>
<feature type="region of interest" description="Disordered" evidence="2">
    <location>
        <begin position="429"/>
        <end position="458"/>
    </location>
</feature>